<dbReference type="EMBL" id="CP155447">
    <property type="protein sequence ID" value="XBH06526.1"/>
    <property type="molecule type" value="Genomic_DNA"/>
</dbReference>
<dbReference type="RefSeq" id="WP_406699376.1">
    <property type="nucleotide sequence ID" value="NZ_CP155447.1"/>
</dbReference>
<protein>
    <submittedName>
        <fullName evidence="1">DUF1501 domain-containing protein</fullName>
    </submittedName>
</protein>
<name>A0AAU7CPJ9_9BACT</name>
<dbReference type="PANTHER" id="PTHR43737">
    <property type="entry name" value="BLL7424 PROTEIN"/>
    <property type="match status" value="1"/>
</dbReference>
<dbReference type="AlphaFoldDB" id="A0AAU7CPJ9"/>
<evidence type="ECO:0000313" key="1">
    <source>
        <dbReference type="EMBL" id="XBH06526.1"/>
    </source>
</evidence>
<proteinExistence type="predicted"/>
<reference evidence="1" key="1">
    <citation type="submission" date="2024-05" db="EMBL/GenBank/DDBJ databases">
        <title>Planctomycetes of the genus Singulisphaera possess chitinolytic capabilities.</title>
        <authorList>
            <person name="Ivanova A."/>
        </authorList>
    </citation>
    <scope>NUCLEOTIDE SEQUENCE</scope>
    <source>
        <strain evidence="1">Ch08T</strain>
    </source>
</reference>
<dbReference type="PANTHER" id="PTHR43737:SF1">
    <property type="entry name" value="DUF1501 DOMAIN-CONTAINING PROTEIN"/>
    <property type="match status" value="1"/>
</dbReference>
<dbReference type="InterPro" id="IPR017850">
    <property type="entry name" value="Alkaline_phosphatase_core_sf"/>
</dbReference>
<sequence>MAKLVERSFDPVANPISRRTAIRLGGIGLGGLTLPELFRMEKTSQAGVSAPKGRAKSVIILFLSGGPAHQDMWDLKPDAPEEVRGTFRPIDTNVPGIAISEHLPRMAGLADKYAILRSVHHRQSGHPAAAYWMMVGSPITRPVPDASFMSRSDRPHPGSAVAKLIGGQALVPPFVMVPEAMAPNGPERAGQHAGFLGGTFDPYRINSDPNLPNFTPGVLSRPLDLTADRLEDRRALRELVGTRAFDFDRSLATLDVEGNYARAFDLLGSPATQQAFNIHAESDSVRDRYGRHVFGQSVLLARRMVEAGVRLVHVNWVRHDGGTGGAGYDTHSNHLESARTKLLPPTDAAFASLIEDLDARGRLDETLVIMMGEFGRTPRFNKAGGRDHWPYCFSVVMAGGGIRGGQVFGASDKIGAYPASDPVLPEAIVATLYHALGIDPQTLLHDQQERPFTLAEGNPIHALL</sequence>
<dbReference type="Pfam" id="PF07394">
    <property type="entry name" value="DUF1501"/>
    <property type="match status" value="1"/>
</dbReference>
<dbReference type="InterPro" id="IPR010869">
    <property type="entry name" value="DUF1501"/>
</dbReference>
<accession>A0AAU7CPJ9</accession>
<dbReference type="SUPFAM" id="SSF53649">
    <property type="entry name" value="Alkaline phosphatase-like"/>
    <property type="match status" value="1"/>
</dbReference>
<gene>
    <name evidence="1" type="ORF">V5E97_10955</name>
</gene>
<organism evidence="1">
    <name type="scientific">Singulisphaera sp. Ch08</name>
    <dbReference type="NCBI Taxonomy" id="3120278"/>
    <lineage>
        <taxon>Bacteria</taxon>
        <taxon>Pseudomonadati</taxon>
        <taxon>Planctomycetota</taxon>
        <taxon>Planctomycetia</taxon>
        <taxon>Isosphaerales</taxon>
        <taxon>Isosphaeraceae</taxon>
        <taxon>Singulisphaera</taxon>
    </lineage>
</organism>